<dbReference type="Pfam" id="PF13329">
    <property type="entry name" value="ATG2_CAD"/>
    <property type="match status" value="3"/>
</dbReference>
<feature type="region of interest" description="Disordered" evidence="12">
    <location>
        <begin position="879"/>
        <end position="911"/>
    </location>
</feature>
<reference evidence="14" key="1">
    <citation type="submission" date="2025-08" db="UniProtKB">
        <authorList>
            <consortium name="RefSeq"/>
        </authorList>
    </citation>
    <scope>IDENTIFICATION</scope>
    <source>
        <tissue evidence="14">Silk gland</tissue>
    </source>
</reference>
<name>A0A6J2JSY5_BOMMA</name>
<feature type="region of interest" description="Disordered" evidence="12">
    <location>
        <begin position="1655"/>
        <end position="1675"/>
    </location>
</feature>
<feature type="region of interest" description="Disordered" evidence="12">
    <location>
        <begin position="296"/>
        <end position="324"/>
    </location>
</feature>
<keyword evidence="5" id="KW-0813">Transport</keyword>
<evidence type="ECO:0000256" key="1">
    <source>
        <dbReference type="ARBA" id="ARBA00004406"/>
    </source>
</evidence>
<evidence type="ECO:0000256" key="12">
    <source>
        <dbReference type="SAM" id="MobiDB-lite"/>
    </source>
</evidence>
<comment type="catalytic activity">
    <reaction evidence="11">
        <text>a 1,2-diacyl-sn-glycero-3-phosphoethanolamine(in) = a 1,2-diacyl-sn-glycero-3-phosphoethanolamine(out)</text>
        <dbReference type="Rhea" id="RHEA:38895"/>
        <dbReference type="ChEBI" id="CHEBI:64612"/>
    </reaction>
</comment>
<evidence type="ECO:0000256" key="11">
    <source>
        <dbReference type="ARBA" id="ARBA00024615"/>
    </source>
</evidence>
<dbReference type="GO" id="GO:0000422">
    <property type="term" value="P:autophagy of mitochondrion"/>
    <property type="evidence" value="ECO:0007669"/>
    <property type="project" value="TreeGrafter"/>
</dbReference>
<evidence type="ECO:0000256" key="7">
    <source>
        <dbReference type="ARBA" id="ARBA00023006"/>
    </source>
</evidence>
<feature type="compositionally biased region" description="Low complexity" evidence="12">
    <location>
        <begin position="302"/>
        <end position="315"/>
    </location>
</feature>
<dbReference type="GO" id="GO:0034045">
    <property type="term" value="C:phagophore assembly site membrane"/>
    <property type="evidence" value="ECO:0007669"/>
    <property type="project" value="UniProtKB-SubCell"/>
</dbReference>
<evidence type="ECO:0000256" key="9">
    <source>
        <dbReference type="ARBA" id="ARBA00023136"/>
    </source>
</evidence>
<dbReference type="Proteomes" id="UP000504629">
    <property type="component" value="Unplaced"/>
</dbReference>
<dbReference type="GO" id="GO:0006869">
    <property type="term" value="P:lipid transport"/>
    <property type="evidence" value="ECO:0007669"/>
    <property type="project" value="UniProtKB-KW"/>
</dbReference>
<keyword evidence="8" id="KW-0445">Lipid transport</keyword>
<feature type="region of interest" description="Disordered" evidence="12">
    <location>
        <begin position="838"/>
        <end position="859"/>
    </location>
</feature>
<evidence type="ECO:0000256" key="5">
    <source>
        <dbReference type="ARBA" id="ARBA00022448"/>
    </source>
</evidence>
<keyword evidence="6" id="KW-0256">Endoplasmic reticulum</keyword>
<evidence type="ECO:0000256" key="6">
    <source>
        <dbReference type="ARBA" id="ARBA00022824"/>
    </source>
</evidence>
<evidence type="ECO:0000256" key="3">
    <source>
        <dbReference type="ARBA" id="ARBA00009714"/>
    </source>
</evidence>
<evidence type="ECO:0000256" key="10">
    <source>
        <dbReference type="ARBA" id="ARBA00024479"/>
    </source>
</evidence>
<dbReference type="KEGG" id="bman:114243887"/>
<comment type="similarity">
    <text evidence="3">Belongs to the ATG2 family.</text>
</comment>
<evidence type="ECO:0000313" key="13">
    <source>
        <dbReference type="Proteomes" id="UP000504629"/>
    </source>
</evidence>
<evidence type="ECO:0000256" key="8">
    <source>
        <dbReference type="ARBA" id="ARBA00023055"/>
    </source>
</evidence>
<dbReference type="GO" id="GO:0000045">
    <property type="term" value="P:autophagosome assembly"/>
    <property type="evidence" value="ECO:0007669"/>
    <property type="project" value="TreeGrafter"/>
</dbReference>
<feature type="compositionally biased region" description="Basic and acidic residues" evidence="12">
    <location>
        <begin position="1660"/>
        <end position="1673"/>
    </location>
</feature>
<comment type="subcellular location">
    <subcellularLocation>
        <location evidence="1">Endoplasmic reticulum membrane</location>
        <topology evidence="1">Peripheral membrane protein</topology>
    </subcellularLocation>
    <subcellularLocation>
        <location evidence="2">Preautophagosomal structure membrane</location>
        <topology evidence="2">Peripheral membrane protein</topology>
    </subcellularLocation>
</comment>
<keyword evidence="7" id="KW-0072">Autophagy</keyword>
<dbReference type="GO" id="GO:0005789">
    <property type="term" value="C:endoplasmic reticulum membrane"/>
    <property type="evidence" value="ECO:0007669"/>
    <property type="project" value="UniProtKB-SubCell"/>
</dbReference>
<dbReference type="PANTHER" id="PTHR13190">
    <property type="entry name" value="AUTOPHAGY-RELATED 2, ISOFORM A"/>
    <property type="match status" value="1"/>
</dbReference>
<sequence length="2180" mass="242003">MLWYLPWSESIKKRACRYLLQRYLGNFLEQKLTLDQLSVDLYNGTGTVCDVSLDCQALNELGDSQNWPLQIVDGYMQEITVTIPWSTLLKDDSIVEVNGLSVTVQPKVRAEPASSMLESMWSSMSSSMQLAAECLRDEDGPQETHAVEGIEMFAHAIDSILSRVKVKFINTKIRIEHVPKNGNRGIALEIHVKNINYFDEAGAEPAPDVTNPEKTKTYIVATYTNKKIKFDGVALYTDEFPSKLRTMSRSLIMEKSVSSQPDKTEHNPFETTDINCQSMASDVFYETRSVLSTIEPELAGETVTTSRNSTSTSELSPDDKINQPDPILLAKITGQQELSMKIKHTDEVEGPKIEIRVLLGSLVAFVSPRQLHTMTELIDALNQPHLEDTSNIPMRSNSVNMQCKPMRPVDFQLIEAQLLGNFERQYSKPSNMYGWSGPNYEENESENEKFLPMTSAGNQLSESFSSTASSMSASISSSVNLPTMQPRIKRNKKVPHIDGDPTAEVSHVSLRLSSVSCVLLHKDILVFTSSGSDCISPSSAKKMQEASESFFEDLQPSPAHDSDVFDSINKAIDKATERNHLRLLSSEITLDGSEKVTSHGSQTVCEAAVRHLLVRERLHHPCTDSDDGKPKSYDLVRFENKEDCDGSSQRSTANSLANIRINFKQTSKYVKISGENKLVYPTTDIVVKCTPFYIDVDLTVIDRMSATFFGGSSSVPNAPAAPPPSQNQLNLTLQCPDLSAILRFPIADLRAGIDHETRRVRPDYLTFNFQNATISSSQSPSIRPQPTTMTVKSTCLDVYYHENDILPATHIARATIDNNPFEGDILRGHTATAPLPTISLTFKPRSPSKGPFDSLTDESSFEPAANTMTTSMYIMNNLHNSSPSPFSGKKTAHQSVTKHEGGPQQVSDQEEELIVPGNDEEMSEFTTNSIDLSLIHLEFDLPILSLQLESKQLYEIIYNRINSDLLLWEPHVTSEEEFNKLACGPINPAFGTCKGSGYDSDSNSTSSEEEHNLYYSTYDNRFKKGLTNNKPEYETRDTHNFCLTFKVGKGLLTIYSPVRDSNKRVVPGQMGELVLEAHNLSMCHVSGLKGRPKTAQLCLRAQKTTLYHESLITIPSGKPPLRLYGTVLPSHLKPTIYPSSRGVIIKERLQRKDMFTMALKVDPDSETPNLKTICIALGIEQATLRYRGDKGISWLTQLMDVLDVLDFPVPGYTPSTVLSELHVHVVDCAIDYRPLYLPIRTVVTLGNFSVSSNLIAATNTSCLRFLAQECTLFLSYLHNTKPNTTVPQDDDKQPDVNKDYICVIDVGIFELSLRMEDKTNNPNDYPQVDLSASNNMVTVHTCWDSASALCRLLTYVASDGDSQPPYDASSRHTSICSDHPLEPLVGLENRPIEEIRELSPSEIQQVNDLMAEAMKESPNTTLDEDDLNSSTEKEGVEIFFFPDESNTRRRLPSESIEPDAEPKSIEFDEGGQEIQEKPTSQVAKDLGDPTGSPKTPQKSRRKKVKSGGDGSNTDDEYCFVETQPSSQDNDLDEPVVNWIGSGPAYMFDNHFSVPAARTDVLKAPKSFPLPMLRYTLYEMSITWNMYGGNDFRNPADAVSSKKTVTIDDNRKLGSPTSVKRSKDYEPYESGRAIAAAYRSGGVGWAAGADRVRTNTRASVQRRELRTRGGPQRDHKTKVKLCLTKVKFQYEVYPSGGMHASRQTLAISKIEVLDQLECSDINKLLSQYKLKDEPERKNAHMLVVKAVHLRPDPALTAQECCLKISLLPLWFNLDQDTLGFLVGYFSKLGSDECSGEDDSKSVGGLSTDSSGSRQTTPTHRPPVMTIASHLKDPPPTPTSLGDADALSLNETVLRDEEPLMETYEAERLVSENLIQLEEDFNKLGIDQGKPAAKLPVDAEPVDDSPIYFRRVVFSPEVPIRLDYVGKRVDLSSGPVAGLLMGLGQLNCSELTLKRLDYKLGLLGTEKLVQWALHEWLSDIKRHQLPGLLSGIGPMHSLLQLITGIRDLVWLPVEQWRRDGRLVHGLRRGAASFTARTAVAALDITTRILHLIQATAETAFDMLTPGPTLQLQDAYNRRERRRRRRLDPSRHPTDIRDGVASAYQTVREGFAETAATVSLAARESSGVGVLRMLPGAAVSPLLLAAAGAADLLGGVRATLAPHERGHCADKWRRHPTPDAVDD</sequence>
<feature type="compositionally biased region" description="Polar residues" evidence="12">
    <location>
        <begin position="1803"/>
        <end position="1817"/>
    </location>
</feature>
<feature type="region of interest" description="Disordered" evidence="12">
    <location>
        <begin position="1361"/>
        <end position="1382"/>
    </location>
</feature>
<protein>
    <recommendedName>
        <fullName evidence="4">Autophagy-related protein 2</fullName>
    </recommendedName>
</protein>
<organism evidence="13 14">
    <name type="scientific">Bombyx mandarina</name>
    <name type="common">Wild silk moth</name>
    <name type="synonym">Wild silkworm</name>
    <dbReference type="NCBI Taxonomy" id="7092"/>
    <lineage>
        <taxon>Eukaryota</taxon>
        <taxon>Metazoa</taxon>
        <taxon>Ecdysozoa</taxon>
        <taxon>Arthropoda</taxon>
        <taxon>Hexapoda</taxon>
        <taxon>Insecta</taxon>
        <taxon>Pterygota</taxon>
        <taxon>Neoptera</taxon>
        <taxon>Endopterygota</taxon>
        <taxon>Lepidoptera</taxon>
        <taxon>Glossata</taxon>
        <taxon>Ditrysia</taxon>
        <taxon>Bombycoidea</taxon>
        <taxon>Bombycidae</taxon>
        <taxon>Bombycinae</taxon>
        <taxon>Bombyx</taxon>
    </lineage>
</organism>
<keyword evidence="13" id="KW-1185">Reference proteome</keyword>
<comment type="catalytic activity">
    <reaction evidence="10">
        <text>a 1,2-diacyl-sn-glycero-3-phospho-L-serine(in) = a 1,2-diacyl-sn-glycero-3-phospho-L-serine(out)</text>
        <dbReference type="Rhea" id="RHEA:38663"/>
        <dbReference type="ChEBI" id="CHEBI:57262"/>
    </reaction>
</comment>
<dbReference type="InterPro" id="IPR026849">
    <property type="entry name" value="ATG2"/>
</dbReference>
<feature type="compositionally biased region" description="Basic and acidic residues" evidence="12">
    <location>
        <begin position="2084"/>
        <end position="2093"/>
    </location>
</feature>
<accession>A0A6J2JSY5</accession>
<dbReference type="RefSeq" id="XP_028031334.1">
    <property type="nucleotide sequence ID" value="XM_028175533.1"/>
</dbReference>
<dbReference type="GO" id="GO:0034727">
    <property type="term" value="P:piecemeal microautophagy of the nucleus"/>
    <property type="evidence" value="ECO:0007669"/>
    <property type="project" value="TreeGrafter"/>
</dbReference>
<keyword evidence="9" id="KW-0472">Membrane</keyword>
<evidence type="ECO:0000256" key="4">
    <source>
        <dbReference type="ARBA" id="ARBA00018070"/>
    </source>
</evidence>
<evidence type="ECO:0000256" key="2">
    <source>
        <dbReference type="ARBA" id="ARBA00004623"/>
    </source>
</evidence>
<feature type="region of interest" description="Disordered" evidence="12">
    <location>
        <begin position="1793"/>
        <end position="1842"/>
    </location>
</feature>
<proteinExistence type="inferred from homology"/>
<dbReference type="GO" id="GO:0061723">
    <property type="term" value="P:glycophagy"/>
    <property type="evidence" value="ECO:0007669"/>
    <property type="project" value="TreeGrafter"/>
</dbReference>
<dbReference type="OrthoDB" id="18982at2759"/>
<dbReference type="GeneID" id="114243887"/>
<gene>
    <name evidence="14" type="primary">LOC114243887</name>
</gene>
<dbReference type="GO" id="GO:0032266">
    <property type="term" value="F:phosphatidylinositol-3-phosphate binding"/>
    <property type="evidence" value="ECO:0007669"/>
    <property type="project" value="TreeGrafter"/>
</dbReference>
<evidence type="ECO:0000313" key="14">
    <source>
        <dbReference type="RefSeq" id="XP_028031334.1"/>
    </source>
</evidence>
<feature type="region of interest" description="Disordered" evidence="12">
    <location>
        <begin position="1437"/>
        <end position="1517"/>
    </location>
</feature>
<dbReference type="GO" id="GO:0061908">
    <property type="term" value="C:phagophore"/>
    <property type="evidence" value="ECO:0007669"/>
    <property type="project" value="TreeGrafter"/>
</dbReference>
<dbReference type="GO" id="GO:0043495">
    <property type="term" value="F:protein-membrane adaptor activity"/>
    <property type="evidence" value="ECO:0007669"/>
    <property type="project" value="TreeGrafter"/>
</dbReference>
<dbReference type="GO" id="GO:0061709">
    <property type="term" value="P:reticulophagy"/>
    <property type="evidence" value="ECO:0007669"/>
    <property type="project" value="TreeGrafter"/>
</dbReference>
<feature type="region of interest" description="Disordered" evidence="12">
    <location>
        <begin position="2074"/>
        <end position="2093"/>
    </location>
</feature>
<dbReference type="PANTHER" id="PTHR13190:SF1">
    <property type="entry name" value="AUTOPHAGY-RELATED 2, ISOFORM A"/>
    <property type="match status" value="1"/>
</dbReference>